<dbReference type="InterPro" id="IPR051954">
    <property type="entry name" value="tRNA_methyltransferase_THADA"/>
</dbReference>
<dbReference type="SUPFAM" id="SSF48371">
    <property type="entry name" value="ARM repeat"/>
    <property type="match status" value="1"/>
</dbReference>
<dbReference type="PANTHER" id="PTHR14387">
    <property type="entry name" value="THADA/DEATH RECEPTOR INTERACTING PROTEIN"/>
    <property type="match status" value="1"/>
</dbReference>
<accession>A0ABQ8TG93</accession>
<feature type="domain" description="tRNA (32-2'-O)-methyltransferase regulator THADA-like TPR repeats region" evidence="1">
    <location>
        <begin position="473"/>
        <end position="641"/>
    </location>
</feature>
<dbReference type="Proteomes" id="UP001148838">
    <property type="component" value="Unassembled WGS sequence"/>
</dbReference>
<dbReference type="InterPro" id="IPR016024">
    <property type="entry name" value="ARM-type_fold"/>
</dbReference>
<gene>
    <name evidence="2" type="ORF">ANN_12347</name>
</gene>
<comment type="caution">
    <text evidence="2">The sequence shown here is derived from an EMBL/GenBank/DDBJ whole genome shotgun (WGS) entry which is preliminary data.</text>
</comment>
<organism evidence="2 3">
    <name type="scientific">Periplaneta americana</name>
    <name type="common">American cockroach</name>
    <name type="synonym">Blatta americana</name>
    <dbReference type="NCBI Taxonomy" id="6978"/>
    <lineage>
        <taxon>Eukaryota</taxon>
        <taxon>Metazoa</taxon>
        <taxon>Ecdysozoa</taxon>
        <taxon>Arthropoda</taxon>
        <taxon>Hexapoda</taxon>
        <taxon>Insecta</taxon>
        <taxon>Pterygota</taxon>
        <taxon>Neoptera</taxon>
        <taxon>Polyneoptera</taxon>
        <taxon>Dictyoptera</taxon>
        <taxon>Blattodea</taxon>
        <taxon>Blattoidea</taxon>
        <taxon>Blattidae</taxon>
        <taxon>Blattinae</taxon>
        <taxon>Periplaneta</taxon>
    </lineage>
</organism>
<evidence type="ECO:0000313" key="2">
    <source>
        <dbReference type="EMBL" id="KAJ4445663.1"/>
    </source>
</evidence>
<proteinExistence type="predicted"/>
<evidence type="ECO:0000313" key="3">
    <source>
        <dbReference type="Proteomes" id="UP001148838"/>
    </source>
</evidence>
<dbReference type="Pfam" id="PF25150">
    <property type="entry name" value="TPR_Trm732"/>
    <property type="match status" value="1"/>
</dbReference>
<dbReference type="PANTHER" id="PTHR14387:SF7">
    <property type="entry name" value="THYROID ADENOMA-ASSOCIATED PROTEIN"/>
    <property type="match status" value="1"/>
</dbReference>
<evidence type="ECO:0000259" key="1">
    <source>
        <dbReference type="Pfam" id="PF25150"/>
    </source>
</evidence>
<reference evidence="2 3" key="1">
    <citation type="journal article" date="2022" name="Allergy">
        <title>Genome assembly and annotation of Periplaneta americana reveal a comprehensive cockroach allergen profile.</title>
        <authorList>
            <person name="Wang L."/>
            <person name="Xiong Q."/>
            <person name="Saelim N."/>
            <person name="Wang L."/>
            <person name="Nong W."/>
            <person name="Wan A.T."/>
            <person name="Shi M."/>
            <person name="Liu X."/>
            <person name="Cao Q."/>
            <person name="Hui J.H.L."/>
            <person name="Sookrung N."/>
            <person name="Leung T.F."/>
            <person name="Tungtrongchitr A."/>
            <person name="Tsui S.K.W."/>
        </authorList>
    </citation>
    <scope>NUCLEOTIDE SEQUENCE [LARGE SCALE GENOMIC DNA]</scope>
    <source>
        <strain evidence="2">PWHHKU_190912</strain>
    </source>
</reference>
<protein>
    <recommendedName>
        <fullName evidence="1">tRNA (32-2'-O)-methyltransferase regulator THADA-like TPR repeats region domain-containing protein</fullName>
    </recommendedName>
</protein>
<dbReference type="EMBL" id="JAJSOF020000009">
    <property type="protein sequence ID" value="KAJ4445663.1"/>
    <property type="molecule type" value="Genomic_DNA"/>
</dbReference>
<keyword evidence="3" id="KW-1185">Reference proteome</keyword>
<name>A0ABQ8TG93_PERAM</name>
<sequence>MFLTLPESMHGDIVAYLATQLQEMMNLCRSLEEMNSAIVTINCCFDNFPIGVQAVGHCFLPTLQLVETCLSSCIAELCVKLSPARRMEVCQMVHGALRAAVAVLQKYQPNIRQLLQSKVGLKEDQSLSITIHSLTGLLSLDKQSTQPSEEDVCAKVSCPGVDNLTSLLELVCALMSYADLPLDTHTNCGMVLIFLRILLQGTSSKTIKKLEMPWRVDLSTDVCQLSIYCGMLNVLSASELGCLHPDTGTPVIHFIFRQLYEIGQRSTADSGMVLVVSRALLLLSRNLLNIGSVTVVEGILLEMLQFMWIHLEHYMDSVRHSAAGILHNLVKLGALLQNEGSNGCGVITTIMKEVVQIPAQKKSKYIGLAAVADEIGCQVLIDQMPHLVKDLLKALADPNLTSHVSSAVERLMLQHAGEVRDAALWRDMWVTPVLDMLAWVPPCQCGPLQAILATAVSRVPGLASHILPSSPTSTHLRTLLACFRLARRQGALDGPSRPGMWKGVVELEILEQALYHQDSEIRVSALSLLAVSHRSTEAFSPCELQLIKTYLVYNVNTEDPSSRQQTLALMKKVLTRLHGSSQVLFRKIEQGKAKKKELETDSNEAHLLKSYNTFLLWLLDFCFINLFPGANFGRRGSSLQVTYPDLH</sequence>
<dbReference type="InterPro" id="IPR056843">
    <property type="entry name" value="THADA-like_TPR"/>
</dbReference>